<dbReference type="Proteomes" id="UP000628984">
    <property type="component" value="Unassembled WGS sequence"/>
</dbReference>
<evidence type="ECO:0000313" key="1">
    <source>
        <dbReference type="EMBL" id="GGW24174.1"/>
    </source>
</evidence>
<accession>A0A918INX1</accession>
<organism evidence="1 2">
    <name type="scientific">Gemmobacter lanyuensis</name>
    <dbReference type="NCBI Taxonomy" id="1054497"/>
    <lineage>
        <taxon>Bacteria</taxon>
        <taxon>Pseudomonadati</taxon>
        <taxon>Pseudomonadota</taxon>
        <taxon>Alphaproteobacteria</taxon>
        <taxon>Rhodobacterales</taxon>
        <taxon>Paracoccaceae</taxon>
        <taxon>Gemmobacter</taxon>
    </lineage>
</organism>
<proteinExistence type="predicted"/>
<dbReference type="RefSeq" id="WP_189632643.1">
    <property type="nucleotide sequence ID" value="NZ_BMYQ01000001.1"/>
</dbReference>
<gene>
    <name evidence="1" type="ORF">GCM10011452_09560</name>
</gene>
<evidence type="ECO:0000313" key="2">
    <source>
        <dbReference type="Proteomes" id="UP000628984"/>
    </source>
</evidence>
<comment type="caution">
    <text evidence="1">The sequence shown here is derived from an EMBL/GenBank/DDBJ whole genome shotgun (WGS) entry which is preliminary data.</text>
</comment>
<dbReference type="EMBL" id="BMYQ01000001">
    <property type="protein sequence ID" value="GGW24174.1"/>
    <property type="molecule type" value="Genomic_DNA"/>
</dbReference>
<reference evidence="1" key="1">
    <citation type="journal article" date="2014" name="Int. J. Syst. Evol. Microbiol.">
        <title>Complete genome sequence of Corynebacterium casei LMG S-19264T (=DSM 44701T), isolated from a smear-ripened cheese.</title>
        <authorList>
            <consortium name="US DOE Joint Genome Institute (JGI-PGF)"/>
            <person name="Walter F."/>
            <person name="Albersmeier A."/>
            <person name="Kalinowski J."/>
            <person name="Ruckert C."/>
        </authorList>
    </citation>
    <scope>NUCLEOTIDE SEQUENCE</scope>
    <source>
        <strain evidence="1">KCTC 23714</strain>
    </source>
</reference>
<name>A0A918INX1_9RHOB</name>
<sequence length="114" mass="12518">MSGPDRIWLQDAGDYESAAEFEVTWCIEPQDDGDTEYIRRDPAVLATLPEVQAMIETAYEKGLSDALGIVASIGYGATEDVDRGHEDAYRAIEKHLADWKASAAALRAITEGRE</sequence>
<protein>
    <submittedName>
        <fullName evidence="1">Uncharacterized protein</fullName>
    </submittedName>
</protein>
<dbReference type="AlphaFoldDB" id="A0A918INX1"/>
<reference evidence="1" key="2">
    <citation type="submission" date="2020-09" db="EMBL/GenBank/DDBJ databases">
        <authorList>
            <person name="Sun Q."/>
            <person name="Kim S."/>
        </authorList>
    </citation>
    <scope>NUCLEOTIDE SEQUENCE</scope>
    <source>
        <strain evidence="1">KCTC 23714</strain>
    </source>
</reference>
<keyword evidence="2" id="KW-1185">Reference proteome</keyword>